<proteinExistence type="predicted"/>
<comment type="caution">
    <text evidence="1">The sequence shown here is derived from an EMBL/GenBank/DDBJ whole genome shotgun (WGS) entry which is preliminary data.</text>
</comment>
<dbReference type="SUPFAM" id="SSF46785">
    <property type="entry name" value="Winged helix' DNA-binding domain"/>
    <property type="match status" value="1"/>
</dbReference>
<organism evidence="1 2">
    <name type="scientific">Deinococcus humi</name>
    <dbReference type="NCBI Taxonomy" id="662880"/>
    <lineage>
        <taxon>Bacteria</taxon>
        <taxon>Thermotogati</taxon>
        <taxon>Deinococcota</taxon>
        <taxon>Deinococci</taxon>
        <taxon>Deinococcales</taxon>
        <taxon>Deinococcaceae</taxon>
        <taxon>Deinococcus</taxon>
    </lineage>
</organism>
<dbReference type="InterPro" id="IPR036390">
    <property type="entry name" value="WH_DNA-bd_sf"/>
</dbReference>
<dbReference type="Proteomes" id="UP000552709">
    <property type="component" value="Unassembled WGS sequence"/>
</dbReference>
<dbReference type="Gene3D" id="1.10.10.10">
    <property type="entry name" value="Winged helix-like DNA-binding domain superfamily/Winged helix DNA-binding domain"/>
    <property type="match status" value="1"/>
</dbReference>
<evidence type="ECO:0000313" key="1">
    <source>
        <dbReference type="EMBL" id="MBB5363693.1"/>
    </source>
</evidence>
<dbReference type="RefSeq" id="WP_184133043.1">
    <property type="nucleotide sequence ID" value="NZ_JACHFL010000006.1"/>
</dbReference>
<dbReference type="InterPro" id="IPR036388">
    <property type="entry name" value="WH-like_DNA-bd_sf"/>
</dbReference>
<evidence type="ECO:0000313" key="2">
    <source>
        <dbReference type="Proteomes" id="UP000552709"/>
    </source>
</evidence>
<gene>
    <name evidence="1" type="ORF">HNQ08_002799</name>
</gene>
<reference evidence="1 2" key="1">
    <citation type="submission" date="2020-08" db="EMBL/GenBank/DDBJ databases">
        <title>Genomic Encyclopedia of Type Strains, Phase IV (KMG-IV): sequencing the most valuable type-strain genomes for metagenomic binning, comparative biology and taxonomic classification.</title>
        <authorList>
            <person name="Goeker M."/>
        </authorList>
    </citation>
    <scope>NUCLEOTIDE SEQUENCE [LARGE SCALE GENOMIC DNA]</scope>
    <source>
        <strain evidence="1 2">DSM 27939</strain>
    </source>
</reference>
<protein>
    <submittedName>
        <fullName evidence="1">Uncharacterized protein</fullName>
    </submittedName>
</protein>
<accession>A0A7W8JXE1</accession>
<keyword evidence="2" id="KW-1185">Reference proteome</keyword>
<dbReference type="AlphaFoldDB" id="A0A7W8JXE1"/>
<dbReference type="EMBL" id="JACHFL010000006">
    <property type="protein sequence ID" value="MBB5363693.1"/>
    <property type="molecule type" value="Genomic_DNA"/>
</dbReference>
<name>A0A7W8JXE1_9DEIO</name>
<sequence>MSSITEPQAVRLLEHPRVRRVLGCFQGKASTVAAAAGTLDVDLRVVHRDVTNLLAAGLLRIERAEPRAGRAVRWYRAASDAYFVPFHATRAISASRLEERFTERQDARFREAFVRAFERALEEQSPDREWGLRVYFDGERAQVDEGYADAELRGAITGWQGPTGPFLMGSPEYRLTPEQTREAQVTLIRLMGQLQSYHQENKRVGRGAPVLVRVGVAPLDEDVGG</sequence>